<dbReference type="InterPro" id="IPR025246">
    <property type="entry name" value="IS30-like_HTH"/>
</dbReference>
<evidence type="ECO:0000313" key="2">
    <source>
        <dbReference type="EMBL" id="SHN53511.1"/>
    </source>
</evidence>
<dbReference type="AlphaFoldDB" id="A0A1M7S4Z0"/>
<feature type="domain" description="Transposase IS30-like HTH" evidence="1">
    <location>
        <begin position="2"/>
        <end position="37"/>
    </location>
</feature>
<gene>
    <name evidence="2" type="ORF">SAMN02745247_01022</name>
</gene>
<sequence>MSHMTLDDRVYIQEGFDNNLNPNLISRKIGKSHSTVLNKTFGCFVKYFSFQS</sequence>
<dbReference type="Pfam" id="PF13936">
    <property type="entry name" value="HTH_38"/>
    <property type="match status" value="1"/>
</dbReference>
<dbReference type="EMBL" id="FRDH01000004">
    <property type="protein sequence ID" value="SHN53511.1"/>
    <property type="molecule type" value="Genomic_DNA"/>
</dbReference>
<protein>
    <submittedName>
        <fullName evidence="2">Helix-turn-helix domain-containing protein</fullName>
    </submittedName>
</protein>
<evidence type="ECO:0000259" key="1">
    <source>
        <dbReference type="Pfam" id="PF13936"/>
    </source>
</evidence>
<name>A0A1M7S4Z0_9FIRM</name>
<proteinExistence type="predicted"/>
<dbReference type="Proteomes" id="UP000184097">
    <property type="component" value="Unassembled WGS sequence"/>
</dbReference>
<evidence type="ECO:0000313" key="3">
    <source>
        <dbReference type="Proteomes" id="UP000184097"/>
    </source>
</evidence>
<organism evidence="2 3">
    <name type="scientific">Butyrivibrio hungatei DSM 14810</name>
    <dbReference type="NCBI Taxonomy" id="1121132"/>
    <lineage>
        <taxon>Bacteria</taxon>
        <taxon>Bacillati</taxon>
        <taxon>Bacillota</taxon>
        <taxon>Clostridia</taxon>
        <taxon>Lachnospirales</taxon>
        <taxon>Lachnospiraceae</taxon>
        <taxon>Butyrivibrio</taxon>
    </lineage>
</organism>
<reference evidence="2 3" key="1">
    <citation type="submission" date="2016-12" db="EMBL/GenBank/DDBJ databases">
        <authorList>
            <person name="Song W.-J."/>
            <person name="Kurnit D.M."/>
        </authorList>
    </citation>
    <scope>NUCLEOTIDE SEQUENCE [LARGE SCALE GENOMIC DNA]</scope>
    <source>
        <strain evidence="2 3">DSM 14810</strain>
    </source>
</reference>
<accession>A0A1M7S4Z0</accession>